<keyword evidence="2" id="KW-0433">Leucine-rich repeat</keyword>
<proteinExistence type="inferred from homology"/>
<evidence type="ECO:0000313" key="6">
    <source>
        <dbReference type="EMBL" id="MCD7454451.1"/>
    </source>
</evidence>
<dbReference type="Proteomes" id="UP000823775">
    <property type="component" value="Unassembled WGS sequence"/>
</dbReference>
<evidence type="ECO:0000256" key="2">
    <source>
        <dbReference type="ARBA" id="ARBA00022614"/>
    </source>
</evidence>
<dbReference type="CDD" id="cd14798">
    <property type="entry name" value="RX-CC_like"/>
    <property type="match status" value="1"/>
</dbReference>
<comment type="caution">
    <text evidence="6">The sequence shown here is derived from an EMBL/GenBank/DDBJ whole genome shotgun (WGS) entry which is preliminary data.</text>
</comment>
<keyword evidence="5" id="KW-0547">Nucleotide-binding</keyword>
<keyword evidence="5" id="KW-0067">ATP-binding</keyword>
<evidence type="ECO:0000256" key="3">
    <source>
        <dbReference type="ARBA" id="ARBA00022737"/>
    </source>
</evidence>
<dbReference type="EMBL" id="JACEIK010000302">
    <property type="protein sequence ID" value="MCD7454451.1"/>
    <property type="molecule type" value="Genomic_DNA"/>
</dbReference>
<keyword evidence="4" id="KW-0611">Plant defense</keyword>
<evidence type="ECO:0000256" key="1">
    <source>
        <dbReference type="ARBA" id="ARBA00008894"/>
    </source>
</evidence>
<organism evidence="6 7">
    <name type="scientific">Datura stramonium</name>
    <name type="common">Jimsonweed</name>
    <name type="synonym">Common thornapple</name>
    <dbReference type="NCBI Taxonomy" id="4076"/>
    <lineage>
        <taxon>Eukaryota</taxon>
        <taxon>Viridiplantae</taxon>
        <taxon>Streptophyta</taxon>
        <taxon>Embryophyta</taxon>
        <taxon>Tracheophyta</taxon>
        <taxon>Spermatophyta</taxon>
        <taxon>Magnoliopsida</taxon>
        <taxon>eudicotyledons</taxon>
        <taxon>Gunneridae</taxon>
        <taxon>Pentapetalae</taxon>
        <taxon>asterids</taxon>
        <taxon>lamiids</taxon>
        <taxon>Solanales</taxon>
        <taxon>Solanaceae</taxon>
        <taxon>Solanoideae</taxon>
        <taxon>Datureae</taxon>
        <taxon>Datura</taxon>
    </lineage>
</organism>
<gene>
    <name evidence="6" type="ORF">HAX54_024890</name>
</gene>
<comment type="similarity">
    <text evidence="1">Belongs to the disease resistance NB-LRR family.</text>
</comment>
<evidence type="ECO:0000313" key="7">
    <source>
        <dbReference type="Proteomes" id="UP000823775"/>
    </source>
</evidence>
<protein>
    <recommendedName>
        <fullName evidence="8">Rx N-terminal domain-containing protein</fullName>
    </recommendedName>
</protein>
<reference evidence="6 7" key="1">
    <citation type="journal article" date="2021" name="BMC Genomics">
        <title>Datura genome reveals duplications of psychoactive alkaloid biosynthetic genes and high mutation rate following tissue culture.</title>
        <authorList>
            <person name="Rajewski A."/>
            <person name="Carter-House D."/>
            <person name="Stajich J."/>
            <person name="Litt A."/>
        </authorList>
    </citation>
    <scope>NUCLEOTIDE SEQUENCE [LARGE SCALE GENOMIC DNA]</scope>
    <source>
        <strain evidence="6">AR-01</strain>
    </source>
</reference>
<sequence>MSDGPLFMTLLLRNLNDLFNSNAYSVALIKKEIGRVKEDLELIRLFFGKVEQELNRDLWARILDVAYEVEHAINSILARDRGLLQLIFLLPGTVEKIKILKKEVQEKISKNTSIIFADSPNKPVENKSLTAGKIIVGF</sequence>
<evidence type="ECO:0000256" key="5">
    <source>
        <dbReference type="ARBA" id="ARBA00022840"/>
    </source>
</evidence>
<keyword evidence="7" id="KW-1185">Reference proteome</keyword>
<evidence type="ECO:0008006" key="8">
    <source>
        <dbReference type="Google" id="ProtNLM"/>
    </source>
</evidence>
<dbReference type="InterPro" id="IPR038005">
    <property type="entry name" value="RX-like_CC"/>
</dbReference>
<name>A0ABS8S7F1_DATST</name>
<evidence type="ECO:0000256" key="4">
    <source>
        <dbReference type="ARBA" id="ARBA00022821"/>
    </source>
</evidence>
<accession>A0ABS8S7F1</accession>
<keyword evidence="3" id="KW-0677">Repeat</keyword>